<reference evidence="2 3" key="1">
    <citation type="submission" date="2024-04" db="EMBL/GenBank/DDBJ databases">
        <authorList>
            <person name="Rising A."/>
            <person name="Reimegard J."/>
            <person name="Sonavane S."/>
            <person name="Akerstrom W."/>
            <person name="Nylinder S."/>
            <person name="Hedman E."/>
            <person name="Kallberg Y."/>
        </authorList>
    </citation>
    <scope>NUCLEOTIDE SEQUENCE [LARGE SCALE GENOMIC DNA]</scope>
</reference>
<dbReference type="Proteomes" id="UP001497382">
    <property type="component" value="Unassembled WGS sequence"/>
</dbReference>
<comment type="caution">
    <text evidence="2">The sequence shown here is derived from an EMBL/GenBank/DDBJ whole genome shotgun (WGS) entry which is preliminary data.</text>
</comment>
<keyword evidence="3" id="KW-1185">Reference proteome</keyword>
<accession>A0AAV2BUI5</accession>
<dbReference type="EMBL" id="CAXIEN010000484">
    <property type="protein sequence ID" value="CAL1299074.1"/>
    <property type="molecule type" value="Genomic_DNA"/>
</dbReference>
<proteinExistence type="predicted"/>
<gene>
    <name evidence="2" type="ORF">LARSCL_LOCUS21135</name>
</gene>
<feature type="non-terminal residue" evidence="2">
    <location>
        <position position="1"/>
    </location>
</feature>
<organism evidence="2 3">
    <name type="scientific">Larinioides sclopetarius</name>
    <dbReference type="NCBI Taxonomy" id="280406"/>
    <lineage>
        <taxon>Eukaryota</taxon>
        <taxon>Metazoa</taxon>
        <taxon>Ecdysozoa</taxon>
        <taxon>Arthropoda</taxon>
        <taxon>Chelicerata</taxon>
        <taxon>Arachnida</taxon>
        <taxon>Araneae</taxon>
        <taxon>Araneomorphae</taxon>
        <taxon>Entelegynae</taxon>
        <taxon>Araneoidea</taxon>
        <taxon>Araneidae</taxon>
        <taxon>Larinioides</taxon>
    </lineage>
</organism>
<evidence type="ECO:0000256" key="1">
    <source>
        <dbReference type="SAM" id="Phobius"/>
    </source>
</evidence>
<dbReference type="AlphaFoldDB" id="A0AAV2BUI5"/>
<name>A0AAV2BUI5_9ARAC</name>
<evidence type="ECO:0000313" key="3">
    <source>
        <dbReference type="Proteomes" id="UP001497382"/>
    </source>
</evidence>
<keyword evidence="1" id="KW-0812">Transmembrane</keyword>
<sequence>GVPPPTHQPLRSSELGKATRTVVPQLFFAFLAASGGFLVFLLPETNNRKIPDTLQEASEIAR</sequence>
<feature type="transmembrane region" description="Helical" evidence="1">
    <location>
        <begin position="22"/>
        <end position="42"/>
    </location>
</feature>
<protein>
    <submittedName>
        <fullName evidence="2">Uncharacterized protein</fullName>
    </submittedName>
</protein>
<evidence type="ECO:0000313" key="2">
    <source>
        <dbReference type="EMBL" id="CAL1299074.1"/>
    </source>
</evidence>
<keyword evidence="1" id="KW-1133">Transmembrane helix</keyword>
<keyword evidence="1" id="KW-0472">Membrane</keyword>